<reference evidence="4" key="1">
    <citation type="journal article" date="2021" name="New Phytol.">
        <title>Evolutionary innovations through gain and loss of genes in the ectomycorrhizal Boletales.</title>
        <authorList>
            <person name="Wu G."/>
            <person name="Miyauchi S."/>
            <person name="Morin E."/>
            <person name="Kuo A."/>
            <person name="Drula E."/>
            <person name="Varga T."/>
            <person name="Kohler A."/>
            <person name="Feng B."/>
            <person name="Cao Y."/>
            <person name="Lipzen A."/>
            <person name="Daum C."/>
            <person name="Hundley H."/>
            <person name="Pangilinan J."/>
            <person name="Johnson J."/>
            <person name="Barry K."/>
            <person name="LaButti K."/>
            <person name="Ng V."/>
            <person name="Ahrendt S."/>
            <person name="Min B."/>
            <person name="Choi I.G."/>
            <person name="Park H."/>
            <person name="Plett J.M."/>
            <person name="Magnuson J."/>
            <person name="Spatafora J.W."/>
            <person name="Nagy L.G."/>
            <person name="Henrissat B."/>
            <person name="Grigoriev I.V."/>
            <person name="Yang Z.L."/>
            <person name="Xu J."/>
            <person name="Martin F.M."/>
        </authorList>
    </citation>
    <scope>NUCLEOTIDE SEQUENCE</scope>
    <source>
        <strain evidence="4">KKN 215</strain>
    </source>
</reference>
<keyword evidence="5" id="KW-1185">Reference proteome</keyword>
<dbReference type="OrthoDB" id="245150at2759"/>
<dbReference type="AlphaFoldDB" id="A0A8K0UQM3"/>
<name>A0A8K0UQM3_9AGAR</name>
<dbReference type="PANTHER" id="PTHR13149:SF0">
    <property type="entry name" value="VACUOLAR PROTEIN-SORTING-ASSOCIATED PROTEIN 25"/>
    <property type="match status" value="1"/>
</dbReference>
<dbReference type="InterPro" id="IPR008570">
    <property type="entry name" value="ESCRT-II_cplx_Vps25-sub"/>
</dbReference>
<evidence type="ECO:0000256" key="2">
    <source>
        <dbReference type="ARBA" id="ARBA00022448"/>
    </source>
</evidence>
<accession>A0A8K0UQM3</accession>
<dbReference type="GO" id="GO:0042803">
    <property type="term" value="F:protein homodimerization activity"/>
    <property type="evidence" value="ECO:0007669"/>
    <property type="project" value="TreeGrafter"/>
</dbReference>
<comment type="caution">
    <text evidence="4">The sequence shown here is derived from an EMBL/GenBank/DDBJ whole genome shotgun (WGS) entry which is preliminary data.</text>
</comment>
<dbReference type="GO" id="GO:0000814">
    <property type="term" value="C:ESCRT II complex"/>
    <property type="evidence" value="ECO:0007669"/>
    <property type="project" value="InterPro"/>
</dbReference>
<dbReference type="GO" id="GO:0043328">
    <property type="term" value="P:protein transport to vacuole involved in ubiquitin-dependent protein catabolic process via the multivesicular body sorting pathway"/>
    <property type="evidence" value="ECO:0007669"/>
    <property type="project" value="TreeGrafter"/>
</dbReference>
<dbReference type="InterPro" id="IPR036388">
    <property type="entry name" value="WH-like_DNA-bd_sf"/>
</dbReference>
<dbReference type="Gene3D" id="1.10.10.10">
    <property type="entry name" value="Winged helix-like DNA-binding domain superfamily/Winged helix DNA-binding domain"/>
    <property type="match status" value="1"/>
</dbReference>
<gene>
    <name evidence="4" type="ORF">BXZ70DRAFT_156324</name>
</gene>
<evidence type="ECO:0000256" key="1">
    <source>
        <dbReference type="ARBA" id="ARBA00009674"/>
    </source>
</evidence>
<comment type="similarity">
    <text evidence="1">Belongs to the VPS25 family.</text>
</comment>
<proteinExistence type="inferred from homology"/>
<organism evidence="4 5">
    <name type="scientific">Cristinia sonorae</name>
    <dbReference type="NCBI Taxonomy" id="1940300"/>
    <lineage>
        <taxon>Eukaryota</taxon>
        <taxon>Fungi</taxon>
        <taxon>Dikarya</taxon>
        <taxon>Basidiomycota</taxon>
        <taxon>Agaricomycotina</taxon>
        <taxon>Agaricomycetes</taxon>
        <taxon>Agaricomycetidae</taxon>
        <taxon>Agaricales</taxon>
        <taxon>Pleurotineae</taxon>
        <taxon>Stephanosporaceae</taxon>
        <taxon>Cristinia</taxon>
    </lineage>
</organism>
<evidence type="ECO:0000256" key="3">
    <source>
        <dbReference type="ARBA" id="ARBA00022927"/>
    </source>
</evidence>
<dbReference type="GO" id="GO:0005198">
    <property type="term" value="F:structural molecule activity"/>
    <property type="evidence" value="ECO:0007669"/>
    <property type="project" value="TreeGrafter"/>
</dbReference>
<protein>
    <submittedName>
        <fullName evidence="4">ESCRT-II complex vps25 subunit</fullName>
    </submittedName>
</protein>
<sequence length="192" mass="22046">MSYSTHTTPSGFLLPSIHAAQAFYTKQRNQQTQAIFTENWSRLILAYARHKRLFTLRLEDAETSGNPWDEIFRNTRINRRLFPNHLSHILQDMVSKNLAVYDPPKQTSSVLLFWRTPEEWADVLYEWADSTGLMNSILTFYDITEPVVPSQLSDIPVAILRRAINVLVKVNRAQLIAVADGEGVRFLAQTGR</sequence>
<evidence type="ECO:0000313" key="4">
    <source>
        <dbReference type="EMBL" id="KAH8100532.1"/>
    </source>
</evidence>
<dbReference type="PANTHER" id="PTHR13149">
    <property type="entry name" value="VACUOLAR PROTEIN SORTING-ASSOCIATED PROTEIN VPS25"/>
    <property type="match status" value="1"/>
</dbReference>
<dbReference type="Proteomes" id="UP000813824">
    <property type="component" value="Unassembled WGS sequence"/>
</dbReference>
<dbReference type="EMBL" id="JAEVFJ010000015">
    <property type="protein sequence ID" value="KAH8100532.1"/>
    <property type="molecule type" value="Genomic_DNA"/>
</dbReference>
<keyword evidence="2" id="KW-0813">Transport</keyword>
<dbReference type="SUPFAM" id="SSF46785">
    <property type="entry name" value="Winged helix' DNA-binding domain"/>
    <property type="match status" value="2"/>
</dbReference>
<dbReference type="InterPro" id="IPR036390">
    <property type="entry name" value="WH_DNA-bd_sf"/>
</dbReference>
<dbReference type="InterPro" id="IPR014041">
    <property type="entry name" value="ESCRT-II_cplx_Vps25-sub_N"/>
</dbReference>
<dbReference type="Pfam" id="PF05871">
    <property type="entry name" value="ESCRT-II"/>
    <property type="match status" value="1"/>
</dbReference>
<dbReference type="Gene3D" id="1.10.10.570">
    <property type="entry name" value="Winged helix' DNA-binding domain. Chain C. Domain 1"/>
    <property type="match status" value="1"/>
</dbReference>
<keyword evidence="3" id="KW-0653">Protein transport</keyword>
<evidence type="ECO:0000313" key="5">
    <source>
        <dbReference type="Proteomes" id="UP000813824"/>
    </source>
</evidence>